<keyword evidence="1" id="KW-1133">Transmembrane helix</keyword>
<keyword evidence="3" id="KW-1185">Reference proteome</keyword>
<proteinExistence type="predicted"/>
<organism evidence="2 3">
    <name type="scientific">Desulfobotulus pelophilus</name>
    <dbReference type="NCBI Taxonomy" id="2823377"/>
    <lineage>
        <taxon>Bacteria</taxon>
        <taxon>Pseudomonadati</taxon>
        <taxon>Thermodesulfobacteriota</taxon>
        <taxon>Desulfobacteria</taxon>
        <taxon>Desulfobacterales</taxon>
        <taxon>Desulfobacteraceae</taxon>
        <taxon>Desulfobotulus</taxon>
    </lineage>
</organism>
<accession>A0ABT3ND49</accession>
<feature type="transmembrane region" description="Helical" evidence="1">
    <location>
        <begin position="91"/>
        <end position="109"/>
    </location>
</feature>
<keyword evidence="1" id="KW-0472">Membrane</keyword>
<comment type="caution">
    <text evidence="2">The sequence shown here is derived from an EMBL/GenBank/DDBJ whole genome shotgun (WGS) entry which is preliminary data.</text>
</comment>
<feature type="transmembrane region" description="Helical" evidence="1">
    <location>
        <begin position="115"/>
        <end position="136"/>
    </location>
</feature>
<dbReference type="Proteomes" id="UP001209681">
    <property type="component" value="Unassembled WGS sequence"/>
</dbReference>
<protein>
    <submittedName>
        <fullName evidence="2">Uncharacterized protein</fullName>
    </submittedName>
</protein>
<sequence>MRKFRARTACKESVTADASTGGDAIRKSEKTAMKHPNSLELEKCRFDYPYEGKPRITHRPQNPFMAENLLEINDTRIVTATGTPMGEKIQFSLQFSGIVATIVVITGLFTQNASFVLSLLLPLGLFTALSIACHRLTGKSRIILNRADGSITMPMGFPPRNQSVPFGEIQPFFPHTGALPNPVLRRKEIHLGLKKKPRWSGPAILSYGNQEPAKFREVWSWIVWYMDSNRPLPPGPCFDSYRERDARRLRELGHPPPQYEMNLYMRIIAQSYLSAALNSDISSTPIPDELENMELNDLIQYE</sequence>
<evidence type="ECO:0000313" key="2">
    <source>
        <dbReference type="EMBL" id="MCW7755393.1"/>
    </source>
</evidence>
<evidence type="ECO:0000313" key="3">
    <source>
        <dbReference type="Proteomes" id="UP001209681"/>
    </source>
</evidence>
<gene>
    <name evidence="2" type="ORF">OOT00_15535</name>
</gene>
<name>A0ABT3ND49_9BACT</name>
<evidence type="ECO:0000256" key="1">
    <source>
        <dbReference type="SAM" id="Phobius"/>
    </source>
</evidence>
<dbReference type="EMBL" id="JAPFPW010000038">
    <property type="protein sequence ID" value="MCW7755393.1"/>
    <property type="molecule type" value="Genomic_DNA"/>
</dbReference>
<keyword evidence="1" id="KW-0812">Transmembrane</keyword>
<dbReference type="RefSeq" id="WP_265426341.1">
    <property type="nucleotide sequence ID" value="NZ_JAPFPW010000038.1"/>
</dbReference>
<reference evidence="2 3" key="1">
    <citation type="submission" date="2022-11" db="EMBL/GenBank/DDBJ databases">
        <title>Desulfobotulus tamanensis H1 sp. nov. - anaerobic, alkaliphilic, sulphate reducing bacterium isolated from terrestrial mud volcano.</title>
        <authorList>
            <person name="Frolova A."/>
            <person name="Merkel A.Y."/>
            <person name="Slobodkin A.I."/>
        </authorList>
    </citation>
    <scope>NUCLEOTIDE SEQUENCE [LARGE SCALE GENOMIC DNA]</scope>
    <source>
        <strain evidence="2 3">H1</strain>
    </source>
</reference>